<keyword evidence="6" id="KW-1185">Reference proteome</keyword>
<evidence type="ECO:0000313" key="5">
    <source>
        <dbReference type="EMBL" id="MDP9865379.1"/>
    </source>
</evidence>
<dbReference type="InterPro" id="IPR050097">
    <property type="entry name" value="Ferredoxin-NADP_redctase_2"/>
</dbReference>
<gene>
    <name evidence="5" type="ORF">J2S55_004645</name>
</gene>
<proteinExistence type="predicted"/>
<evidence type="ECO:0000256" key="1">
    <source>
        <dbReference type="ARBA" id="ARBA00022630"/>
    </source>
</evidence>
<name>A0ABT9R809_9ACTN</name>
<feature type="domain" description="FAD/NAD(P)-binding" evidence="4">
    <location>
        <begin position="3"/>
        <end position="273"/>
    </location>
</feature>
<dbReference type="RefSeq" id="WP_306864642.1">
    <property type="nucleotide sequence ID" value="NZ_JAUSRB010000002.1"/>
</dbReference>
<dbReference type="PANTHER" id="PTHR48105">
    <property type="entry name" value="THIOREDOXIN REDUCTASE 1-RELATED-RELATED"/>
    <property type="match status" value="1"/>
</dbReference>
<evidence type="ECO:0000259" key="4">
    <source>
        <dbReference type="Pfam" id="PF07992"/>
    </source>
</evidence>
<dbReference type="InterPro" id="IPR036188">
    <property type="entry name" value="FAD/NAD-bd_sf"/>
</dbReference>
<organism evidence="5 6">
    <name type="scientific">Streptosporangium brasiliense</name>
    <dbReference type="NCBI Taxonomy" id="47480"/>
    <lineage>
        <taxon>Bacteria</taxon>
        <taxon>Bacillati</taxon>
        <taxon>Actinomycetota</taxon>
        <taxon>Actinomycetes</taxon>
        <taxon>Streptosporangiales</taxon>
        <taxon>Streptosporangiaceae</taxon>
        <taxon>Streptosporangium</taxon>
    </lineage>
</organism>
<comment type="caution">
    <text evidence="5">The sequence shown here is derived from an EMBL/GenBank/DDBJ whole genome shotgun (WGS) entry which is preliminary data.</text>
</comment>
<evidence type="ECO:0000256" key="3">
    <source>
        <dbReference type="ARBA" id="ARBA00048132"/>
    </source>
</evidence>
<evidence type="ECO:0000313" key="6">
    <source>
        <dbReference type="Proteomes" id="UP001230426"/>
    </source>
</evidence>
<sequence>MLDVIIIGGGPAGLAAALTLGRAHRTVLLLDAGEGRNAPAGAVHNFFTRDGTPPTEVRRIGHEQLGAYPSVRTRNVAVDEVGRLPDDGFEVRPAGGGAERGRRLLLATGLADELPPISGVEELWGRSAFHCPYCHGYEVSGGRVAVIGAGPDRVRLALHLSRFTDDVVLCTGGAPLEPAMRDLLARNGIPARCEPITRLEGEDGRIRQIVFEGAQPLARDALFVKTTLRQRSGIAGKLGCAGFPDSTVEVDEFGRTSVPGVYAAGDMARRATVPMPLAAVVAAAASGTVAAGVLDQDLLSADFALPAPFPAGKDQA</sequence>
<keyword evidence="2" id="KW-0560">Oxidoreductase</keyword>
<keyword evidence="1" id="KW-0285">Flavoprotein</keyword>
<evidence type="ECO:0000256" key="2">
    <source>
        <dbReference type="ARBA" id="ARBA00023002"/>
    </source>
</evidence>
<accession>A0ABT9R809</accession>
<dbReference type="Proteomes" id="UP001230426">
    <property type="component" value="Unassembled WGS sequence"/>
</dbReference>
<comment type="catalytic activity">
    <reaction evidence="3">
        <text>[thioredoxin]-dithiol + NADP(+) = [thioredoxin]-disulfide + NADPH + H(+)</text>
        <dbReference type="Rhea" id="RHEA:20345"/>
        <dbReference type="Rhea" id="RHEA-COMP:10698"/>
        <dbReference type="Rhea" id="RHEA-COMP:10700"/>
        <dbReference type="ChEBI" id="CHEBI:15378"/>
        <dbReference type="ChEBI" id="CHEBI:29950"/>
        <dbReference type="ChEBI" id="CHEBI:50058"/>
        <dbReference type="ChEBI" id="CHEBI:57783"/>
        <dbReference type="ChEBI" id="CHEBI:58349"/>
        <dbReference type="EC" id="1.8.1.9"/>
    </reaction>
</comment>
<dbReference type="InterPro" id="IPR023753">
    <property type="entry name" value="FAD/NAD-binding_dom"/>
</dbReference>
<dbReference type="PRINTS" id="PR00368">
    <property type="entry name" value="FADPNR"/>
</dbReference>
<dbReference type="Pfam" id="PF07992">
    <property type="entry name" value="Pyr_redox_2"/>
    <property type="match status" value="1"/>
</dbReference>
<dbReference type="PRINTS" id="PR00469">
    <property type="entry name" value="PNDRDTASEII"/>
</dbReference>
<dbReference type="EMBL" id="JAUSRB010000002">
    <property type="protein sequence ID" value="MDP9865379.1"/>
    <property type="molecule type" value="Genomic_DNA"/>
</dbReference>
<dbReference type="SUPFAM" id="SSF51905">
    <property type="entry name" value="FAD/NAD(P)-binding domain"/>
    <property type="match status" value="1"/>
</dbReference>
<protein>
    <submittedName>
        <fullName evidence="5">Thioredoxin reductase</fullName>
    </submittedName>
</protein>
<reference evidence="5 6" key="1">
    <citation type="submission" date="2023-07" db="EMBL/GenBank/DDBJ databases">
        <title>Sequencing the genomes of 1000 actinobacteria strains.</title>
        <authorList>
            <person name="Klenk H.-P."/>
        </authorList>
    </citation>
    <scope>NUCLEOTIDE SEQUENCE [LARGE SCALE GENOMIC DNA]</scope>
    <source>
        <strain evidence="5 6">DSM 44109</strain>
    </source>
</reference>
<dbReference type="Gene3D" id="3.50.50.60">
    <property type="entry name" value="FAD/NAD(P)-binding domain"/>
    <property type="match status" value="2"/>
</dbReference>